<keyword evidence="1" id="KW-1133">Transmembrane helix</keyword>
<comment type="caution">
    <text evidence="2">The sequence shown here is derived from an EMBL/GenBank/DDBJ whole genome shotgun (WGS) entry which is preliminary data.</text>
</comment>
<reference evidence="2 3" key="1">
    <citation type="journal article" date="2014" name="Am. J. Bot.">
        <title>Genome assembly and annotation for red clover (Trifolium pratense; Fabaceae).</title>
        <authorList>
            <person name="Istvanek J."/>
            <person name="Jaros M."/>
            <person name="Krenek A."/>
            <person name="Repkova J."/>
        </authorList>
    </citation>
    <scope>NUCLEOTIDE SEQUENCE [LARGE SCALE GENOMIC DNA]</scope>
    <source>
        <strain evidence="3">cv. Tatra</strain>
        <tissue evidence="2">Young leaves</tissue>
    </source>
</reference>
<name>A0A2K3LLD7_TRIPR</name>
<dbReference type="EMBL" id="ASHM01035831">
    <property type="protein sequence ID" value="PNX79358.1"/>
    <property type="molecule type" value="Genomic_DNA"/>
</dbReference>
<evidence type="ECO:0000313" key="2">
    <source>
        <dbReference type="EMBL" id="PNX79358.1"/>
    </source>
</evidence>
<keyword evidence="1" id="KW-0812">Transmembrane</keyword>
<accession>A0A2K3LLD7</accession>
<feature type="non-terminal residue" evidence="2">
    <location>
        <position position="77"/>
    </location>
</feature>
<evidence type="ECO:0000313" key="3">
    <source>
        <dbReference type="Proteomes" id="UP000236291"/>
    </source>
</evidence>
<reference evidence="2 3" key="2">
    <citation type="journal article" date="2017" name="Front. Plant Sci.">
        <title>Gene Classification and Mining of Molecular Markers Useful in Red Clover (Trifolium pratense) Breeding.</title>
        <authorList>
            <person name="Istvanek J."/>
            <person name="Dluhosova J."/>
            <person name="Dluhos P."/>
            <person name="Patkova L."/>
            <person name="Nedelnik J."/>
            <person name="Repkova J."/>
        </authorList>
    </citation>
    <scope>NUCLEOTIDE SEQUENCE [LARGE SCALE GENOMIC DNA]</scope>
    <source>
        <strain evidence="3">cv. Tatra</strain>
        <tissue evidence="2">Young leaves</tissue>
    </source>
</reference>
<keyword evidence="1" id="KW-0472">Membrane</keyword>
<dbReference type="AlphaFoldDB" id="A0A2K3LLD7"/>
<sequence length="77" mass="8593">MLFEIALTVNPLAFEGFGEVYEPTCASAFAGGLSSSITVWAWAVVVKTRIRTDTLMKGGRYHAVDPSRKFRRCHRQS</sequence>
<evidence type="ECO:0000256" key="1">
    <source>
        <dbReference type="SAM" id="Phobius"/>
    </source>
</evidence>
<organism evidence="2 3">
    <name type="scientific">Trifolium pratense</name>
    <name type="common">Red clover</name>
    <dbReference type="NCBI Taxonomy" id="57577"/>
    <lineage>
        <taxon>Eukaryota</taxon>
        <taxon>Viridiplantae</taxon>
        <taxon>Streptophyta</taxon>
        <taxon>Embryophyta</taxon>
        <taxon>Tracheophyta</taxon>
        <taxon>Spermatophyta</taxon>
        <taxon>Magnoliopsida</taxon>
        <taxon>eudicotyledons</taxon>
        <taxon>Gunneridae</taxon>
        <taxon>Pentapetalae</taxon>
        <taxon>rosids</taxon>
        <taxon>fabids</taxon>
        <taxon>Fabales</taxon>
        <taxon>Fabaceae</taxon>
        <taxon>Papilionoideae</taxon>
        <taxon>50 kb inversion clade</taxon>
        <taxon>NPAAA clade</taxon>
        <taxon>Hologalegina</taxon>
        <taxon>IRL clade</taxon>
        <taxon>Trifolieae</taxon>
        <taxon>Trifolium</taxon>
    </lineage>
</organism>
<feature type="transmembrane region" description="Helical" evidence="1">
    <location>
        <begin position="26"/>
        <end position="46"/>
    </location>
</feature>
<dbReference type="Proteomes" id="UP000236291">
    <property type="component" value="Unassembled WGS sequence"/>
</dbReference>
<gene>
    <name evidence="2" type="ORF">L195_g035342</name>
</gene>
<proteinExistence type="predicted"/>
<protein>
    <submittedName>
        <fullName evidence="2">Uncharacterized protein</fullName>
    </submittedName>
</protein>